<dbReference type="Gene3D" id="2.40.160.60">
    <property type="entry name" value="Outer membrane protein transport protein (OMPP1/FadL/TodX)"/>
    <property type="match status" value="1"/>
</dbReference>
<organism evidence="1 2">
    <name type="scientific">Portibacter lacus</name>
    <dbReference type="NCBI Taxonomy" id="1099794"/>
    <lineage>
        <taxon>Bacteria</taxon>
        <taxon>Pseudomonadati</taxon>
        <taxon>Bacteroidota</taxon>
        <taxon>Saprospiria</taxon>
        <taxon>Saprospirales</taxon>
        <taxon>Haliscomenobacteraceae</taxon>
        <taxon>Portibacter</taxon>
    </lineage>
</organism>
<reference evidence="1" key="1">
    <citation type="journal article" date="2014" name="Int. J. Syst. Evol. Microbiol.">
        <title>Complete genome sequence of Corynebacterium casei LMG S-19264T (=DSM 44701T), isolated from a smear-ripened cheese.</title>
        <authorList>
            <consortium name="US DOE Joint Genome Institute (JGI-PGF)"/>
            <person name="Walter F."/>
            <person name="Albersmeier A."/>
            <person name="Kalinowski J."/>
            <person name="Ruckert C."/>
        </authorList>
    </citation>
    <scope>NUCLEOTIDE SEQUENCE</scope>
    <source>
        <strain evidence="1">NBRC 108769</strain>
    </source>
</reference>
<comment type="caution">
    <text evidence="1">The sequence shown here is derived from an EMBL/GenBank/DDBJ whole genome shotgun (WGS) entry which is preliminary data.</text>
</comment>
<dbReference type="EMBL" id="BSOH01000014">
    <property type="protein sequence ID" value="GLR17852.1"/>
    <property type="molecule type" value="Genomic_DNA"/>
</dbReference>
<evidence type="ECO:0008006" key="3">
    <source>
        <dbReference type="Google" id="ProtNLM"/>
    </source>
</evidence>
<sequence length="344" mass="39034">MRNSFTLLVMYLFSGSLLAQVGGEHIYEFLNLSPSARVTALGEYQVSVYDDDANLAYMNPAALNEQSHSQLNFSQTFHFTDITNGYFSYAHFIKKHNISFHGGLQYINYGDFNLTDEYGQISGTFKVGEQALTLGASKALNENYSVGSNVKFIFSSFESYRSAGMALDLGGMYHQDEKKFSAGFVIKNIGTQFTAYDIEREPLPFDVVAGVSKQLAHLPLRFSLIAHHLHRWNITYDDPNLENNRLFTNSFAVGLDNFFRHFVINGEFLLGKGGPLRLRFGYNHFRRRELTLTDFLSFAGYSGGFGIKAKRWRVDYGFNIYHLHGSVHHLSFGTSLNSFKKQKI</sequence>
<accession>A0AA37SPP2</accession>
<name>A0AA37SPP2_9BACT</name>
<reference evidence="1" key="2">
    <citation type="submission" date="2023-01" db="EMBL/GenBank/DDBJ databases">
        <title>Draft genome sequence of Portibacter lacus strain NBRC 108769.</title>
        <authorList>
            <person name="Sun Q."/>
            <person name="Mori K."/>
        </authorList>
    </citation>
    <scope>NUCLEOTIDE SEQUENCE</scope>
    <source>
        <strain evidence="1">NBRC 108769</strain>
    </source>
</reference>
<evidence type="ECO:0000313" key="1">
    <source>
        <dbReference type="EMBL" id="GLR17852.1"/>
    </source>
</evidence>
<dbReference type="NCBIfam" id="NF033709">
    <property type="entry name" value="PorV_fam"/>
    <property type="match status" value="1"/>
</dbReference>
<protein>
    <recommendedName>
        <fullName evidence="3">Type IX secretion system protein PorQ</fullName>
    </recommendedName>
</protein>
<evidence type="ECO:0000313" key="2">
    <source>
        <dbReference type="Proteomes" id="UP001156666"/>
    </source>
</evidence>
<dbReference type="RefSeq" id="WP_235291532.1">
    <property type="nucleotide sequence ID" value="NZ_BSOH01000014.1"/>
</dbReference>
<proteinExistence type="predicted"/>
<keyword evidence="2" id="KW-1185">Reference proteome</keyword>
<dbReference type="NCBIfam" id="NF033711">
    <property type="entry name" value="T9SS_PorQ"/>
    <property type="match status" value="1"/>
</dbReference>
<dbReference type="Proteomes" id="UP001156666">
    <property type="component" value="Unassembled WGS sequence"/>
</dbReference>
<gene>
    <name evidence="1" type="ORF">GCM10007940_24670</name>
</gene>
<dbReference type="AlphaFoldDB" id="A0AA37SPP2"/>